<comment type="similarity">
    <text evidence="2">Belongs to the non-repetitive/WGA-negative nucleoporin family.</text>
</comment>
<dbReference type="PANTHER" id="PTHR10350">
    <property type="entry name" value="NUCLEAR PORE COMPLEX PROTEIN NUP155"/>
    <property type="match status" value="1"/>
</dbReference>
<dbReference type="InterPro" id="IPR007187">
    <property type="entry name" value="Nucleoporin_Nup133/Nup155_C"/>
</dbReference>
<comment type="caution">
    <text evidence="7">The sequence shown here is derived from an EMBL/GenBank/DDBJ whole genome shotgun (WGS) entry which is preliminary data.</text>
</comment>
<evidence type="ECO:0000259" key="6">
    <source>
        <dbReference type="Pfam" id="PF08801"/>
    </source>
</evidence>
<evidence type="ECO:0000256" key="1">
    <source>
        <dbReference type="ARBA" id="ARBA00004123"/>
    </source>
</evidence>
<dbReference type="GO" id="GO:0044611">
    <property type="term" value="C:nuclear pore inner ring"/>
    <property type="evidence" value="ECO:0007669"/>
    <property type="project" value="TreeGrafter"/>
</dbReference>
<evidence type="ECO:0000256" key="4">
    <source>
        <dbReference type="ARBA" id="ARBA00023242"/>
    </source>
</evidence>
<dbReference type="GO" id="GO:0000972">
    <property type="term" value="P:transcription-dependent tethering of RNA polymerase II gene DNA at nuclear periphery"/>
    <property type="evidence" value="ECO:0007669"/>
    <property type="project" value="TreeGrafter"/>
</dbReference>
<dbReference type="Proteomes" id="UP000031668">
    <property type="component" value="Unassembled WGS sequence"/>
</dbReference>
<accession>A0A0C2JLB8</accession>
<keyword evidence="8" id="KW-1185">Reference proteome</keyword>
<dbReference type="GO" id="GO:0006405">
    <property type="term" value="P:RNA export from nucleus"/>
    <property type="evidence" value="ECO:0007669"/>
    <property type="project" value="TreeGrafter"/>
</dbReference>
<feature type="domain" description="Nucleoporin Nup133/Nup155-like N-terminal" evidence="6">
    <location>
        <begin position="96"/>
        <end position="297"/>
    </location>
</feature>
<dbReference type="AlphaFoldDB" id="A0A0C2JLB8"/>
<keyword evidence="4" id="KW-0539">Nucleus</keyword>
<comment type="subcellular location">
    <subcellularLocation>
        <location evidence="1">Nucleus</location>
    </subcellularLocation>
</comment>
<evidence type="ECO:0000256" key="3">
    <source>
        <dbReference type="ARBA" id="ARBA00022448"/>
    </source>
</evidence>
<evidence type="ECO:0000256" key="2">
    <source>
        <dbReference type="ARBA" id="ARBA00007373"/>
    </source>
</evidence>
<dbReference type="InterPro" id="IPR014908">
    <property type="entry name" value="Nucleoporin_Nup133/Nup155_N"/>
</dbReference>
<dbReference type="EMBL" id="JWZT01002159">
    <property type="protein sequence ID" value="KII70188.1"/>
    <property type="molecule type" value="Genomic_DNA"/>
</dbReference>
<evidence type="ECO:0000313" key="8">
    <source>
        <dbReference type="Proteomes" id="UP000031668"/>
    </source>
</evidence>
<proteinExistence type="inferred from homology"/>
<dbReference type="GO" id="GO:0017056">
    <property type="term" value="F:structural constituent of nuclear pore"/>
    <property type="evidence" value="ECO:0007669"/>
    <property type="project" value="InterPro"/>
</dbReference>
<dbReference type="InterPro" id="IPR042533">
    <property type="entry name" value="Nucleoporin_Nup155_C_1"/>
</dbReference>
<sequence length="1084" mass="126193">MFGEKLTGFDHFIPNRKCLVNMDINAPLFKLFDVFNCVINSMNRQTDFYFRKRTFSGNLPNDYVSQKSLKPFTIEPIKKFYDPRCPTVANSAPPYGYLAEIDRCWLFYDKTVFFWVSSNPKDVYVCYPVDFNVEDIFIFPSSQEISNNSYFFILIFKSKSNLMFCSASLQCDQYNNFYDFHVNLNTTTTVETNYILTSCKYTDDYRVFFGASNQNLYELKYSIHPEFSCRLIDVTSAKISFLIPSIFYNMLDSNPITKIDIDQNIIYALDSKSNIHVYKINGIFEKLTLIDTLSFTDLSRQCCSILNNGFRAYISNSAILESGELVKESGSYQVVHLRQPPFDDISEIKYIYSVCFTCEYFLMCTSYGQGYRVWCCTRSLRSNSEFFQETITIYSLDKPVLILSARRIEEIVSPVPNIITQCFTPKNRLVIQLQNFWKLPVIVGHLDEIEMINISNKKCYEILHSIYQMKNYFDSPEFSTYTSLSTDLEFNCACLTLLGLISDETNLIDRLKTLTFYDVIFKKLSDEIIWSFLHYLINKPKFFEYFIKKFSQDAALFFNEEFKEIALANHKLLDALKTTYLEIRNKNLSSCLETYLKYPMHLDLGWICQILVRLNFHPNAISLCLNVSDSLSKLEPLSHDEDVIHHRAMKSKIIESLFGVLNDSYFKFQNISNRNAWDENCDHGTDFHSKNLRATILAALQPSRDQFLAFQVFDWILNNDFSEYLVKCHSIHVPEYLNDVDFGELTLVGLKKARCLYEIYQSDHNFSLAALQLYKMATSTIPLHIHEYDDQYLTLTERADYLQIAHAQISLTGVNAENTSLINGIKHKLHIINIQNKVTQELESVIYDSKTSIDEDLYRFSVRRLKSNIMSAKTILDTIVIPCQLTTSYLLLIKNLGEKYTDHNYLTKIWEFLFRQLIHLMLTKHFKDDQPDCLNQFKALLNEYKGVKHCFPIENIILRFETVMSGTDLGHAWLPDLFAGLSIASYSEYAFHLQEHIFKLIGSQIDPMGRKIVVYLLDSYIYVCKNILKNQNKSTFANNVKTFNDFLESRISGLKSDQANIEAFKSRIITISNMILGFYQNFTH</sequence>
<organism evidence="7 8">
    <name type="scientific">Thelohanellus kitauei</name>
    <name type="common">Myxosporean</name>
    <dbReference type="NCBI Taxonomy" id="669202"/>
    <lineage>
        <taxon>Eukaryota</taxon>
        <taxon>Metazoa</taxon>
        <taxon>Cnidaria</taxon>
        <taxon>Myxozoa</taxon>
        <taxon>Myxosporea</taxon>
        <taxon>Bivalvulida</taxon>
        <taxon>Platysporina</taxon>
        <taxon>Myxobolidae</taxon>
        <taxon>Thelohanellus</taxon>
    </lineage>
</organism>
<dbReference type="Pfam" id="PF03177">
    <property type="entry name" value="Nucleoporin_C"/>
    <property type="match status" value="1"/>
</dbReference>
<dbReference type="GO" id="GO:0006606">
    <property type="term" value="P:protein import into nucleus"/>
    <property type="evidence" value="ECO:0007669"/>
    <property type="project" value="TreeGrafter"/>
</dbReference>
<dbReference type="OrthoDB" id="338970at2759"/>
<dbReference type="Pfam" id="PF08801">
    <property type="entry name" value="Nucleoporin_N"/>
    <property type="match status" value="1"/>
</dbReference>
<dbReference type="GO" id="GO:0036228">
    <property type="term" value="P:protein localization to nuclear inner membrane"/>
    <property type="evidence" value="ECO:0007669"/>
    <property type="project" value="TreeGrafter"/>
</dbReference>
<reference evidence="7 8" key="1">
    <citation type="journal article" date="2014" name="Genome Biol. Evol.">
        <title>The genome of the myxosporean Thelohanellus kitauei shows adaptations to nutrient acquisition within its fish host.</title>
        <authorList>
            <person name="Yang Y."/>
            <person name="Xiong J."/>
            <person name="Zhou Z."/>
            <person name="Huo F."/>
            <person name="Miao W."/>
            <person name="Ran C."/>
            <person name="Liu Y."/>
            <person name="Zhang J."/>
            <person name="Feng J."/>
            <person name="Wang M."/>
            <person name="Wang M."/>
            <person name="Wang L."/>
            <person name="Yao B."/>
        </authorList>
    </citation>
    <scope>NUCLEOTIDE SEQUENCE [LARGE SCALE GENOMIC DNA]</scope>
    <source>
        <strain evidence="7">Wuqing</strain>
    </source>
</reference>
<gene>
    <name evidence="7" type="ORF">RF11_01642</name>
</gene>
<evidence type="ECO:0000313" key="7">
    <source>
        <dbReference type="EMBL" id="KII70188.1"/>
    </source>
</evidence>
<name>A0A0C2JLB8_THEKT</name>
<dbReference type="InterPro" id="IPR004870">
    <property type="entry name" value="Nucleoporin_Nup155"/>
</dbReference>
<protein>
    <submittedName>
        <fullName evidence="7">Nuclear pore complex protein Nup155</fullName>
    </submittedName>
</protein>
<keyword evidence="3" id="KW-0813">Transport</keyword>
<dbReference type="PANTHER" id="PTHR10350:SF6">
    <property type="entry name" value="NUCLEAR PORE COMPLEX PROTEIN NUP155"/>
    <property type="match status" value="1"/>
</dbReference>
<feature type="domain" description="Nucleoporin Nup133/Nup155-like C-terminal" evidence="5">
    <location>
        <begin position="482"/>
        <end position="1031"/>
    </location>
</feature>
<dbReference type="Gene3D" id="1.25.40.450">
    <property type="entry name" value="Nucleoporin, helical domain, N-terminal subdomain"/>
    <property type="match status" value="1"/>
</dbReference>
<dbReference type="Gene3D" id="1.20.120.1050">
    <property type="match status" value="1"/>
</dbReference>
<evidence type="ECO:0000259" key="5">
    <source>
        <dbReference type="Pfam" id="PF03177"/>
    </source>
</evidence>